<evidence type="ECO:0000259" key="1">
    <source>
        <dbReference type="Pfam" id="PF11823"/>
    </source>
</evidence>
<dbReference type="AlphaFoldDB" id="A0A0U1KRF1"/>
<keyword evidence="3" id="KW-1185">Reference proteome</keyword>
<name>A0A0U1KRF1_9FIRM</name>
<dbReference type="EMBL" id="CTRP01000001">
    <property type="protein sequence ID" value="CQR70007.1"/>
    <property type="molecule type" value="Genomic_DNA"/>
</dbReference>
<organism evidence="2 3">
    <name type="scientific">Sporomusa ovata</name>
    <dbReference type="NCBI Taxonomy" id="2378"/>
    <lineage>
        <taxon>Bacteria</taxon>
        <taxon>Bacillati</taxon>
        <taxon>Bacillota</taxon>
        <taxon>Negativicutes</taxon>
        <taxon>Selenomonadales</taxon>
        <taxon>Sporomusaceae</taxon>
        <taxon>Sporomusa</taxon>
    </lineage>
</organism>
<gene>
    <name evidence="2" type="ORF">SpAn4DRAFT_4872</name>
</gene>
<sequence>MISFDSVHQSIKAEKVLGQNGMDFYVLPTPREIDISCGQCLLFKASQQVAIMQLFAVGKVRWSKLFRRIAVGQTYLYEKITEYGGSRGTTADI</sequence>
<feature type="domain" description="Putative Se/S carrier protein-like" evidence="1">
    <location>
        <begin position="2"/>
        <end position="66"/>
    </location>
</feature>
<dbReference type="Pfam" id="PF11823">
    <property type="entry name" value="Se_S_carrier"/>
    <property type="match status" value="1"/>
</dbReference>
<dbReference type="Proteomes" id="UP000049855">
    <property type="component" value="Unassembled WGS sequence"/>
</dbReference>
<dbReference type="InterPro" id="IPR021778">
    <property type="entry name" value="Se/S_carrier-like"/>
</dbReference>
<dbReference type="RefSeq" id="WP_021168275.1">
    <property type="nucleotide sequence ID" value="NZ_CTRP01000001.1"/>
</dbReference>
<reference evidence="3" key="1">
    <citation type="submission" date="2015-03" db="EMBL/GenBank/DDBJ databases">
        <authorList>
            <person name="Nijsse Bart"/>
        </authorList>
    </citation>
    <scope>NUCLEOTIDE SEQUENCE [LARGE SCALE GENOMIC DNA]</scope>
</reference>
<evidence type="ECO:0000313" key="2">
    <source>
        <dbReference type="EMBL" id="CQR70007.1"/>
    </source>
</evidence>
<accession>A0A0U1KRF1</accession>
<proteinExistence type="predicted"/>
<evidence type="ECO:0000313" key="3">
    <source>
        <dbReference type="Proteomes" id="UP000049855"/>
    </source>
</evidence>
<protein>
    <recommendedName>
        <fullName evidence="1">Putative Se/S carrier protein-like domain-containing protein</fullName>
    </recommendedName>
</protein>